<proteinExistence type="predicted"/>
<protein>
    <submittedName>
        <fullName evidence="2">DUF2156 domain-containing protein</fullName>
    </submittedName>
</protein>
<keyword evidence="1" id="KW-1185">Reference proteome</keyword>
<organism evidence="1 2">
    <name type="scientific">Steinernema glaseri</name>
    <dbReference type="NCBI Taxonomy" id="37863"/>
    <lineage>
        <taxon>Eukaryota</taxon>
        <taxon>Metazoa</taxon>
        <taxon>Ecdysozoa</taxon>
        <taxon>Nematoda</taxon>
        <taxon>Chromadorea</taxon>
        <taxon>Rhabditida</taxon>
        <taxon>Tylenchina</taxon>
        <taxon>Panagrolaimomorpha</taxon>
        <taxon>Strongyloidoidea</taxon>
        <taxon>Steinernematidae</taxon>
        <taxon>Steinernema</taxon>
    </lineage>
</organism>
<evidence type="ECO:0000313" key="1">
    <source>
        <dbReference type="Proteomes" id="UP000095287"/>
    </source>
</evidence>
<dbReference type="AlphaFoldDB" id="A0A1I7ZPQ9"/>
<evidence type="ECO:0000313" key="2">
    <source>
        <dbReference type="WBParaSite" id="L893_g28556.t1"/>
    </source>
</evidence>
<dbReference type="WBParaSite" id="L893_g28556.t1">
    <property type="protein sequence ID" value="L893_g28556.t1"/>
    <property type="gene ID" value="L893_g28556"/>
</dbReference>
<dbReference type="Proteomes" id="UP000095287">
    <property type="component" value="Unplaced"/>
</dbReference>
<accession>A0A1I7ZPQ9</accession>
<sequence>MPSRGLELAEGHMFSSASIQGLLRHLRERKGVLCCVYPAMPFTVVCVSRDGKSIAALRFTLRHGIEDVFHAHDLNDENWVEHFDALRHFIGDLNSVGVYAMRHDMHAAENLIVATYNDDMTEDAIKRRIFSLEELELCILKNIAPQFTERWGDRDCEVHIESGYNECFADWYALRRECCWSMVVNPIQRIWHCVKMVQVSSNILNHLRPGVHMFGLLFEEFPESGLTVVARQSTFLRKLRRSMNE</sequence>
<name>A0A1I7ZPQ9_9BILA</name>
<reference evidence="2" key="1">
    <citation type="submission" date="2016-11" db="UniProtKB">
        <authorList>
            <consortium name="WormBaseParasite"/>
        </authorList>
    </citation>
    <scope>IDENTIFICATION</scope>
</reference>